<keyword evidence="14" id="KW-0418">Kinase</keyword>
<evidence type="ECO:0000313" key="14">
    <source>
        <dbReference type="EMBL" id="RDL43963.1"/>
    </source>
</evidence>
<name>A0A370U888_9GAMM</name>
<evidence type="ECO:0000256" key="10">
    <source>
        <dbReference type="ARBA" id="ARBA00023288"/>
    </source>
</evidence>
<dbReference type="Pfam" id="PF19292">
    <property type="entry name" value="KPBB_C"/>
    <property type="match status" value="1"/>
</dbReference>
<evidence type="ECO:0000256" key="1">
    <source>
        <dbReference type="ARBA" id="ARBA00004342"/>
    </source>
</evidence>
<keyword evidence="5" id="KW-0597">Phosphoprotein</keyword>
<feature type="domain" description="Phosphorylase b kinase regulatory subunit alpha/beta C-terminal" evidence="13">
    <location>
        <begin position="829"/>
        <end position="1038"/>
    </location>
</feature>
<keyword evidence="6" id="KW-0321">Glycogen metabolism</keyword>
<dbReference type="UniPathway" id="UPA00163"/>
<keyword evidence="4" id="KW-1003">Cell membrane</keyword>
<evidence type="ECO:0000256" key="5">
    <source>
        <dbReference type="ARBA" id="ARBA00022553"/>
    </source>
</evidence>
<comment type="pathway">
    <text evidence="2">Glycan biosynthesis; glycogen metabolism.</text>
</comment>
<evidence type="ECO:0000256" key="2">
    <source>
        <dbReference type="ARBA" id="ARBA00005131"/>
    </source>
</evidence>
<proteinExistence type="inferred from homology"/>
<dbReference type="GO" id="GO:0016301">
    <property type="term" value="F:kinase activity"/>
    <property type="evidence" value="ECO:0007669"/>
    <property type="project" value="UniProtKB-KW"/>
</dbReference>
<feature type="domain" description="GH15-like" evidence="12">
    <location>
        <begin position="9"/>
        <end position="713"/>
    </location>
</feature>
<organism evidence="14 15">
    <name type="scientific">Marinomonas piezotolerans</name>
    <dbReference type="NCBI Taxonomy" id="2213058"/>
    <lineage>
        <taxon>Bacteria</taxon>
        <taxon>Pseudomonadati</taxon>
        <taxon>Pseudomonadota</taxon>
        <taxon>Gammaproteobacteria</taxon>
        <taxon>Oceanospirillales</taxon>
        <taxon>Oceanospirillaceae</taxon>
        <taxon>Marinomonas</taxon>
    </lineage>
</organism>
<comment type="similarity">
    <text evidence="3">Belongs to the phosphorylase b kinase regulatory chain family.</text>
</comment>
<evidence type="ECO:0000256" key="7">
    <source>
        <dbReference type="ARBA" id="ARBA00022860"/>
    </source>
</evidence>
<dbReference type="GO" id="GO:0005886">
    <property type="term" value="C:plasma membrane"/>
    <property type="evidence" value="ECO:0007669"/>
    <property type="project" value="UniProtKB-SubCell"/>
</dbReference>
<keyword evidence="8" id="KW-0472">Membrane</keyword>
<sequence length="1044" mass="118340">MPFDVPTELDSLYQHIEKVILSRQHPVTGLFPASTSINTHGDYTDAWVRDNVYSIQAVWALSLAYKRASNPHKRAHELEYACIKMMRGLLFAMMRQSHKVERFKMTLAPGDSLHAKYDTKTGLEVVADDAWGHLQIDATSLYLLMLAQMTKSGSKLIYSEDELNFIQNLIYYISRTYRTPDFGIWERGNKVNNGKAEINASSVGMAKAALEALDGLNLFGVDGPEWAVVHSFADAVTRAGSALESLLPKESRSKEVDAALLSIISFPAFAINDEQLKRRTRQEVIDKLGGSYGCKRFLLDGHQTELEDHSRIYYEYNELINFEHIESEWPLFFTYLYIDRLFARDWEGANYYRYKLESLMVEHDGEQLLPELYYVEKENILAEKANPGSQPRVPNDNVPLVWAQSLYLVGRMLDDELITTDDLDPLGLHRKQHNRKSVNISMVVLAKNSKIKQQLLDAGCLCQTVDEIAPIQAISSEQLISLYGNVGVSKSLGLSGRPSRALHSLAIAQPYVVNDQRCLCLAWFQNEDRDYRKTDPALFEQHIRNELSIISQYWYYPANAVFSILIDEALAEMSGANELFDFIRRLQNREFNEYRVVPQSAKNAFKSGSRRQINFDMPDGNELGARLPVYEAAWPLSTSTEASLSAINELSTDALVEALSQQPSLPDATKILLELGQRGELDRDIQQEDSSVSVKHILYSVYTNALIHRNWLSARSLFSLMIHPTTDMATHVAEITVRQRVLVIGDHPKNQTSISTPLTGEEVFAVFKSHSTTGLAQVIYQELLAITGTLLKIHPEYFSSVRTIRLHNLAFLCAYEMNEASDGSPKSIVDVLATASPIELYETLKEVLVEKHKEFTHVVSSVKYHQRVDSAEGKASDIDWLEWRTGQGLITKMPEEMLLKLWESLNQTDRIVFGDLQSNTVLESKSTLSSMTPGEDTFALLIESLTSDITPSWYKCLIFEGLYAFIQFCEQHPKGNFIDEVNLPLLVSKAAMDHVKQYKNAHPEMSSYDMALDEFAQLTPNKVNYYLSWAVTKLHSQQRIKPND</sequence>
<dbReference type="InterPro" id="IPR011613">
    <property type="entry name" value="GH15-like"/>
</dbReference>
<dbReference type="PANTHER" id="PTHR10749:SF8">
    <property type="entry name" value="PHOSPHORYLASE B KINASE REGULATORY SUBUNIT BETA"/>
    <property type="match status" value="1"/>
</dbReference>
<dbReference type="AlphaFoldDB" id="A0A370U888"/>
<dbReference type="InterPro" id="IPR045583">
    <property type="entry name" value="KPBA/B_C"/>
</dbReference>
<dbReference type="InterPro" id="IPR008928">
    <property type="entry name" value="6-hairpin_glycosidase_sf"/>
</dbReference>
<keyword evidence="10" id="KW-0449">Lipoprotein</keyword>
<dbReference type="InterPro" id="IPR012341">
    <property type="entry name" value="6hp_glycosidase-like_sf"/>
</dbReference>
<protein>
    <submittedName>
        <fullName evidence="14">Phosphorylase kinase</fullName>
    </submittedName>
</protein>
<keyword evidence="11" id="KW-0636">Prenylation</keyword>
<comment type="caution">
    <text evidence="14">The sequence shown here is derived from an EMBL/GenBank/DDBJ whole genome shotgun (WGS) entry which is preliminary data.</text>
</comment>
<comment type="subcellular location">
    <subcellularLocation>
        <location evidence="1">Cell membrane</location>
        <topology evidence="1">Lipid-anchor</topology>
        <orientation evidence="1">Cytoplasmic side</orientation>
    </subcellularLocation>
</comment>
<dbReference type="OrthoDB" id="6091662at2"/>
<dbReference type="Pfam" id="PF00723">
    <property type="entry name" value="Glyco_hydro_15"/>
    <property type="match status" value="1"/>
</dbReference>
<keyword evidence="14" id="KW-0808">Transferase</keyword>
<dbReference type="PANTHER" id="PTHR10749">
    <property type="entry name" value="PHOSPHORYLASE B KINASE REGULATORY SUBUNIT"/>
    <property type="match status" value="1"/>
</dbReference>
<evidence type="ECO:0000259" key="13">
    <source>
        <dbReference type="Pfam" id="PF19292"/>
    </source>
</evidence>
<evidence type="ECO:0000256" key="4">
    <source>
        <dbReference type="ARBA" id="ARBA00022475"/>
    </source>
</evidence>
<evidence type="ECO:0000313" key="15">
    <source>
        <dbReference type="Proteomes" id="UP000254326"/>
    </source>
</evidence>
<dbReference type="GO" id="GO:0005516">
    <property type="term" value="F:calmodulin binding"/>
    <property type="evidence" value="ECO:0007669"/>
    <property type="project" value="UniProtKB-KW"/>
</dbReference>
<reference evidence="14 15" key="1">
    <citation type="submission" date="2018-06" db="EMBL/GenBank/DDBJ databases">
        <title>Marinomonas sp. YLB-05 draft genome sequence.</title>
        <authorList>
            <person name="Yu L."/>
            <person name="Tang X."/>
        </authorList>
    </citation>
    <scope>NUCLEOTIDE SEQUENCE [LARGE SCALE GENOMIC DNA]</scope>
    <source>
        <strain evidence="14 15">YLB-05</strain>
    </source>
</reference>
<evidence type="ECO:0000259" key="12">
    <source>
        <dbReference type="Pfam" id="PF00723"/>
    </source>
</evidence>
<keyword evidence="9" id="KW-0119">Carbohydrate metabolism</keyword>
<evidence type="ECO:0000256" key="6">
    <source>
        <dbReference type="ARBA" id="ARBA00022600"/>
    </source>
</evidence>
<dbReference type="RefSeq" id="WP_115468448.1">
    <property type="nucleotide sequence ID" value="NZ_QKRA01000005.1"/>
</dbReference>
<dbReference type="InterPro" id="IPR008734">
    <property type="entry name" value="PHK_A/B_su"/>
</dbReference>
<evidence type="ECO:0000256" key="9">
    <source>
        <dbReference type="ARBA" id="ARBA00023277"/>
    </source>
</evidence>
<dbReference type="FunFam" id="1.50.10.10:FF:000004">
    <property type="entry name" value="Phosphorylase b kinase regulatory subunit"/>
    <property type="match status" value="1"/>
</dbReference>
<dbReference type="Gene3D" id="1.50.10.10">
    <property type="match status" value="1"/>
</dbReference>
<dbReference type="SUPFAM" id="SSF48208">
    <property type="entry name" value="Six-hairpin glycosidases"/>
    <property type="match status" value="1"/>
</dbReference>
<keyword evidence="7" id="KW-0112">Calmodulin-binding</keyword>
<evidence type="ECO:0000256" key="11">
    <source>
        <dbReference type="ARBA" id="ARBA00023289"/>
    </source>
</evidence>
<evidence type="ECO:0000256" key="8">
    <source>
        <dbReference type="ARBA" id="ARBA00023136"/>
    </source>
</evidence>
<dbReference type="EMBL" id="QKRA01000005">
    <property type="protein sequence ID" value="RDL43963.1"/>
    <property type="molecule type" value="Genomic_DNA"/>
</dbReference>
<dbReference type="GO" id="GO:0005977">
    <property type="term" value="P:glycogen metabolic process"/>
    <property type="evidence" value="ECO:0007669"/>
    <property type="project" value="UniProtKB-UniPathway"/>
</dbReference>
<evidence type="ECO:0000256" key="3">
    <source>
        <dbReference type="ARBA" id="ARBA00007128"/>
    </source>
</evidence>
<gene>
    <name evidence="14" type="ORF">DN730_12350</name>
</gene>
<accession>A0A370U888</accession>
<keyword evidence="15" id="KW-1185">Reference proteome</keyword>
<dbReference type="Proteomes" id="UP000254326">
    <property type="component" value="Unassembled WGS sequence"/>
</dbReference>
<dbReference type="GO" id="GO:0005964">
    <property type="term" value="C:phosphorylase kinase complex"/>
    <property type="evidence" value="ECO:0007669"/>
    <property type="project" value="TreeGrafter"/>
</dbReference>